<dbReference type="CDD" id="cd18314">
    <property type="entry name" value="BTB_POZ_trishanku-like"/>
    <property type="match status" value="1"/>
</dbReference>
<dbReference type="RefSeq" id="XP_002672901.1">
    <property type="nucleotide sequence ID" value="XM_002672855.1"/>
</dbReference>
<feature type="compositionally biased region" description="Polar residues" evidence="1">
    <location>
        <begin position="1"/>
        <end position="13"/>
    </location>
</feature>
<dbReference type="SMART" id="SM00875">
    <property type="entry name" value="BACK"/>
    <property type="match status" value="1"/>
</dbReference>
<dbReference type="InterPro" id="IPR000210">
    <property type="entry name" value="BTB/POZ_dom"/>
</dbReference>
<dbReference type="OrthoDB" id="45365at2759"/>
<evidence type="ECO:0000313" key="3">
    <source>
        <dbReference type="EMBL" id="EFC40157.1"/>
    </source>
</evidence>
<sequence length="438" mass="49859">MSNKLFGSKQQHSSPPPAFYYNPNSENIPPSNVLTSPRKNANTPQKVSTPRKMLANMKAKVLRKPFTATEEENYQNDATSTSSSGSAEEQVPVTPQRRNTCEDEIVSMDEALAKRSPEAIPISMDDSSHKIVQVEKKLLKKASAAQLEISSDDVNLEEVHKDLVNMSEQLSACVFDKQFSDFVIQCGPGNATKYYVHRFILSSRSAYFRALLSSTASVTGDIQSNKQRYTWEREDIHPEIFGRVLEYMYTGQIKLRLDNVLDVFVQSEEFGIPCLKKLCENYLIAHGDYENMAQLLEMAIENKAQELVKHCYKYIDEHIKRVLKSETIKNVKTSTIIQIISRDSLQLEPLEEVLVFEAVQKWAELRKHLPFETPNISKIIEHVRYPLMSSEQLANVVEPTQLVPQHPLLFEAYKYHLVKDKSSNQAPRFRARAGASSQ</sequence>
<dbReference type="InParanoid" id="D2VSP2"/>
<dbReference type="PANTHER" id="PTHR24410:SF23">
    <property type="entry name" value="BTB DOMAIN-CONTAINING PROTEIN-RELATED"/>
    <property type="match status" value="1"/>
</dbReference>
<evidence type="ECO:0000313" key="4">
    <source>
        <dbReference type="Proteomes" id="UP000006671"/>
    </source>
</evidence>
<dbReference type="STRING" id="5762.D2VSP2"/>
<dbReference type="Pfam" id="PF00651">
    <property type="entry name" value="BTB"/>
    <property type="match status" value="1"/>
</dbReference>
<dbReference type="Pfam" id="PF07707">
    <property type="entry name" value="BACK"/>
    <property type="match status" value="1"/>
</dbReference>
<feature type="compositionally biased region" description="Polar residues" evidence="1">
    <location>
        <begin position="22"/>
        <end position="48"/>
    </location>
</feature>
<dbReference type="InterPro" id="IPR011333">
    <property type="entry name" value="SKP1/BTB/POZ_sf"/>
</dbReference>
<dbReference type="Gene3D" id="1.25.40.420">
    <property type="match status" value="1"/>
</dbReference>
<dbReference type="InterPro" id="IPR011705">
    <property type="entry name" value="BACK"/>
</dbReference>
<organism evidence="4">
    <name type="scientific">Naegleria gruberi</name>
    <name type="common">Amoeba</name>
    <dbReference type="NCBI Taxonomy" id="5762"/>
    <lineage>
        <taxon>Eukaryota</taxon>
        <taxon>Discoba</taxon>
        <taxon>Heterolobosea</taxon>
        <taxon>Tetramitia</taxon>
        <taxon>Eutetramitia</taxon>
        <taxon>Vahlkampfiidae</taxon>
        <taxon>Naegleria</taxon>
    </lineage>
</organism>
<dbReference type="PROSITE" id="PS50097">
    <property type="entry name" value="BTB"/>
    <property type="match status" value="1"/>
</dbReference>
<feature type="domain" description="BTB" evidence="2">
    <location>
        <begin position="180"/>
        <end position="257"/>
    </location>
</feature>
<dbReference type="PANTHER" id="PTHR24410">
    <property type="entry name" value="HL07962P-RELATED"/>
    <property type="match status" value="1"/>
</dbReference>
<evidence type="ECO:0000256" key="1">
    <source>
        <dbReference type="SAM" id="MobiDB-lite"/>
    </source>
</evidence>
<dbReference type="EMBL" id="GG738894">
    <property type="protein sequence ID" value="EFC40157.1"/>
    <property type="molecule type" value="Genomic_DNA"/>
</dbReference>
<dbReference type="SUPFAM" id="SSF54695">
    <property type="entry name" value="POZ domain"/>
    <property type="match status" value="1"/>
</dbReference>
<dbReference type="GeneID" id="8857023"/>
<feature type="compositionally biased region" description="Low complexity" evidence="1">
    <location>
        <begin position="78"/>
        <end position="89"/>
    </location>
</feature>
<dbReference type="Proteomes" id="UP000006671">
    <property type="component" value="Unassembled WGS sequence"/>
</dbReference>
<dbReference type="VEuPathDB" id="AmoebaDB:NAEGRDRAFT_81093"/>
<proteinExistence type="predicted"/>
<dbReference type="KEGG" id="ngr:NAEGRDRAFT_81093"/>
<dbReference type="eggNOG" id="KOG4350">
    <property type="taxonomic scope" value="Eukaryota"/>
</dbReference>
<dbReference type="Gene3D" id="3.30.710.10">
    <property type="entry name" value="Potassium Channel Kv1.1, Chain A"/>
    <property type="match status" value="1"/>
</dbReference>
<dbReference type="SMART" id="SM00225">
    <property type="entry name" value="BTB"/>
    <property type="match status" value="1"/>
</dbReference>
<reference evidence="3 4" key="1">
    <citation type="journal article" date="2010" name="Cell">
        <title>The genome of Naegleria gruberi illuminates early eukaryotic versatility.</title>
        <authorList>
            <person name="Fritz-Laylin L.K."/>
            <person name="Prochnik S.E."/>
            <person name="Ginger M.L."/>
            <person name="Dacks J.B."/>
            <person name="Carpenter M.L."/>
            <person name="Field M.C."/>
            <person name="Kuo A."/>
            <person name="Paredez A."/>
            <person name="Chapman J."/>
            <person name="Pham J."/>
            <person name="Shu S."/>
            <person name="Neupane R."/>
            <person name="Cipriano M."/>
            <person name="Mancuso J."/>
            <person name="Tu H."/>
            <person name="Salamov A."/>
            <person name="Lindquist E."/>
            <person name="Shapiro H."/>
            <person name="Lucas S."/>
            <person name="Grigoriev I.V."/>
            <person name="Cande W.Z."/>
            <person name="Fulton C."/>
            <person name="Rokhsar D.S."/>
            <person name="Dawson S.C."/>
        </authorList>
    </citation>
    <scope>NUCLEOTIDE SEQUENCE [LARGE SCALE GENOMIC DNA]</scope>
    <source>
        <strain evidence="3 4">NEG-M</strain>
    </source>
</reference>
<dbReference type="AlphaFoldDB" id="D2VSP2"/>
<gene>
    <name evidence="3" type="ORF">NAEGRDRAFT_81093</name>
</gene>
<feature type="region of interest" description="Disordered" evidence="1">
    <location>
        <begin position="1"/>
        <end position="53"/>
    </location>
</feature>
<dbReference type="OMA" id="WEREDIH"/>
<accession>D2VSP2</accession>
<name>D2VSP2_NAEGR</name>
<evidence type="ECO:0000259" key="2">
    <source>
        <dbReference type="PROSITE" id="PS50097"/>
    </source>
</evidence>
<feature type="region of interest" description="Disordered" evidence="1">
    <location>
        <begin position="65"/>
        <end position="97"/>
    </location>
</feature>
<keyword evidence="4" id="KW-1185">Reference proteome</keyword>
<protein>
    <submittedName>
        <fullName evidence="3">BTB domain-containing protein</fullName>
    </submittedName>
</protein>
<dbReference type="InterPro" id="IPR051481">
    <property type="entry name" value="BTB-POZ/Galectin-3-binding"/>
</dbReference>